<sequence>MEGKNPKVIENSEGSRTTPSVVAFNQKGELLVGTPAKRQAVTNPTNTLFGTKRLIGRKFDDPQTQKEMQMVSYKIVRAPNGDAWVEANGQQYSPSQIGAFSVSKAVITVPAYFNDAQRQATKDAGRIAGLDVQRIINEPTAASLSYGMNNKEGLIAVFDLGGGTFDVSILEISNGVKATNGDTFLGGEDFDNTLLEFLVSEFKRTEGIDLSKDRLALQRLREAAEKAKIELSSTTQTDINLPFITADASGAKHLNITLTRSKFETLVNNLIERTRAPCKNCLKDANITTKDVDEVLLVGGMTRVPKVQEVVSEIFGKSPSKGVNPDEAVALGAAIQGGILRGDVKELLLLDVTPLSLGIETLGGIFTRLINRNTTIPTKKSQVFSTAADNQTQVGIKVLQGEREMASDNKSLGEFELVGIPPAPRGMPQIEVTFDIDANGIVTVSAKDKATGKEQQITIRSSGAELHAQRDNERKALIDIRNQADTTIYSIEKSLGEYREKIPSEVAKEIEDAVADLRKAMGADNVDDIKSKLDAANKAVSKIGQHMAGGSGGGAASGGSQGGEQTPEAEYEEVKK</sequence>
<dbReference type="Proteomes" id="UP000829398">
    <property type="component" value="Chromosome 8"/>
</dbReference>
<accession>A0ACB8IEK4</accession>
<organism evidence="1 2">
    <name type="scientific">Citrus sinensis</name>
    <name type="common">Sweet orange</name>
    <name type="synonym">Citrus aurantium var. sinensis</name>
    <dbReference type="NCBI Taxonomy" id="2711"/>
    <lineage>
        <taxon>Eukaryota</taxon>
        <taxon>Viridiplantae</taxon>
        <taxon>Streptophyta</taxon>
        <taxon>Embryophyta</taxon>
        <taxon>Tracheophyta</taxon>
        <taxon>Spermatophyta</taxon>
        <taxon>Magnoliopsida</taxon>
        <taxon>eudicotyledons</taxon>
        <taxon>Gunneridae</taxon>
        <taxon>Pentapetalae</taxon>
        <taxon>rosids</taxon>
        <taxon>malvids</taxon>
        <taxon>Sapindales</taxon>
        <taxon>Rutaceae</taxon>
        <taxon>Aurantioideae</taxon>
        <taxon>Citrus</taxon>
    </lineage>
</organism>
<protein>
    <submittedName>
        <fullName evidence="1">Heat shock 70 kDa protein 10</fullName>
    </submittedName>
</protein>
<reference evidence="2" key="1">
    <citation type="journal article" date="2023" name="Hortic. Res.">
        <title>A chromosome-level phased genome enabling allele-level studies in sweet orange: a case study on citrus Huanglongbing tolerance.</title>
        <authorList>
            <person name="Wu B."/>
            <person name="Yu Q."/>
            <person name="Deng Z."/>
            <person name="Duan Y."/>
            <person name="Luo F."/>
            <person name="Gmitter F. Jr."/>
        </authorList>
    </citation>
    <scope>NUCLEOTIDE SEQUENCE [LARGE SCALE GENOMIC DNA]</scope>
    <source>
        <strain evidence="2">cv. Valencia</strain>
    </source>
</reference>
<comment type="caution">
    <text evidence="1">The sequence shown here is derived from an EMBL/GenBank/DDBJ whole genome shotgun (WGS) entry which is preliminary data.</text>
</comment>
<name>A0ACB8IEK4_CITSI</name>
<evidence type="ECO:0000313" key="1">
    <source>
        <dbReference type="EMBL" id="KAH9694805.1"/>
    </source>
</evidence>
<dbReference type="EMBL" id="CM039177">
    <property type="protein sequence ID" value="KAH9694805.1"/>
    <property type="molecule type" value="Genomic_DNA"/>
</dbReference>
<gene>
    <name evidence="1" type="ORF">KPL71_022543</name>
</gene>
<proteinExistence type="predicted"/>
<keyword evidence="2" id="KW-1185">Reference proteome</keyword>
<evidence type="ECO:0000313" key="2">
    <source>
        <dbReference type="Proteomes" id="UP000829398"/>
    </source>
</evidence>
<keyword evidence="1" id="KW-0346">Stress response</keyword>